<dbReference type="InterPro" id="IPR007444">
    <property type="entry name" value="Glucan_biosyn_MdoG_C"/>
</dbReference>
<keyword evidence="4 6" id="KW-0732">Signal</keyword>
<keyword evidence="10" id="KW-1185">Reference proteome</keyword>
<comment type="similarity">
    <text evidence="3">Belongs to the OpgD/OpgG family.</text>
</comment>
<dbReference type="InterPro" id="IPR006311">
    <property type="entry name" value="TAT_signal"/>
</dbReference>
<evidence type="ECO:0000313" key="9">
    <source>
        <dbReference type="EMBL" id="SDF70791.1"/>
    </source>
</evidence>
<feature type="domain" description="Glucan biosynthesis periplasmic MdoG C-terminal" evidence="7">
    <location>
        <begin position="37"/>
        <end position="498"/>
    </location>
</feature>
<reference evidence="9 10" key="1">
    <citation type="submission" date="2016-10" db="EMBL/GenBank/DDBJ databases">
        <authorList>
            <person name="Varghese N."/>
            <person name="Submissions S."/>
        </authorList>
    </citation>
    <scope>NUCLEOTIDE SEQUENCE [LARGE SCALE GENOMIC DNA]</scope>
    <source>
        <strain evidence="9 10">S7-754</strain>
    </source>
</reference>
<accession>A0A1G7NA42</accession>
<dbReference type="OrthoDB" id="9777817at2"/>
<dbReference type="InterPro" id="IPR013783">
    <property type="entry name" value="Ig-like_fold"/>
</dbReference>
<dbReference type="PANTHER" id="PTHR30504:SF3">
    <property type="entry name" value="GLUCANS BIOSYNTHESIS PROTEIN D"/>
    <property type="match status" value="1"/>
</dbReference>
<feature type="signal peptide" evidence="6">
    <location>
        <begin position="1"/>
        <end position="25"/>
    </location>
</feature>
<organism evidence="9 10">
    <name type="scientific">Sphingomonas carotinifaciens</name>
    <dbReference type="NCBI Taxonomy" id="1166323"/>
    <lineage>
        <taxon>Bacteria</taxon>
        <taxon>Pseudomonadati</taxon>
        <taxon>Pseudomonadota</taxon>
        <taxon>Alphaproteobacteria</taxon>
        <taxon>Sphingomonadales</taxon>
        <taxon>Sphingomonadaceae</taxon>
        <taxon>Sphingomonas</taxon>
    </lineage>
</organism>
<dbReference type="SUPFAM" id="SSF81296">
    <property type="entry name" value="E set domains"/>
    <property type="match status" value="1"/>
</dbReference>
<dbReference type="PROSITE" id="PS51318">
    <property type="entry name" value="TAT"/>
    <property type="match status" value="1"/>
</dbReference>
<dbReference type="InterPro" id="IPR014718">
    <property type="entry name" value="GH-type_carb-bd"/>
</dbReference>
<dbReference type="Pfam" id="PF04349">
    <property type="entry name" value="MdoG"/>
    <property type="match status" value="1"/>
</dbReference>
<dbReference type="InterPro" id="IPR014438">
    <property type="entry name" value="Glucan_biosyn_MdoG/MdoD"/>
</dbReference>
<evidence type="ECO:0000313" key="10">
    <source>
        <dbReference type="Proteomes" id="UP000323502"/>
    </source>
</evidence>
<evidence type="ECO:0000256" key="4">
    <source>
        <dbReference type="ARBA" id="ARBA00022729"/>
    </source>
</evidence>
<evidence type="ECO:0000313" key="11">
    <source>
        <dbReference type="Proteomes" id="UP000436801"/>
    </source>
</evidence>
<feature type="chain" id="PRO_5033271337" evidence="6">
    <location>
        <begin position="26"/>
        <end position="503"/>
    </location>
</feature>
<sequence>MIDPTRRAMLAGAIALGLLPRAALSQGAAALGAPRPFDWAALQQRAQALSRQPYRAVPEVAAAEAVDYDRVGAIRYRADRQLAGGIRLFPLGRYAPTPVGINIVEGGQARPLTFSPDLFEAEAGHAPALGIAGFRAVTKDGKSDWIAFQGASYFRASGAQDQYGLSARGLAIDTGIAGAEEFPAFTEFWIERTGEQSYLIHALLDGPSVTGAYRFATAFTPGVSGGTVQQVSAVLFFRRDVRRLGIAPATSMFWYGEGNRAAARDWRPEIHDSDGLAIWTGAGERIWRPLTNPPRETLDSFADQNPKGFGLIQRDRDFDHYQDDGAFYDRRPNLWVEPGQGWGKGQVMLYAFPTGSETVDNIVAFWTPAAAPRAGQRLAFDYRLRWGSQDPSLPTTAHAVDSWTGDAGRPGAEPTPGARKLVVDFVGAGLAGLDRQSGVSAEIGVARGRLLTSAAYPVVGQTNRWRVTADIAPEGSGPADVRLFLKRGNTALSETVLFPVFLP</sequence>
<dbReference type="EMBL" id="FNBI01000005">
    <property type="protein sequence ID" value="SDF70791.1"/>
    <property type="molecule type" value="Genomic_DNA"/>
</dbReference>
<comment type="pathway">
    <text evidence="2">Glycan metabolism; osmoregulated periplasmic glucan (OPG) biosynthesis.</text>
</comment>
<dbReference type="GO" id="GO:0003824">
    <property type="term" value="F:catalytic activity"/>
    <property type="evidence" value="ECO:0007669"/>
    <property type="project" value="InterPro"/>
</dbReference>
<evidence type="ECO:0000259" key="7">
    <source>
        <dbReference type="Pfam" id="PF04349"/>
    </source>
</evidence>
<dbReference type="GO" id="GO:0051274">
    <property type="term" value="P:beta-glucan biosynthetic process"/>
    <property type="evidence" value="ECO:0007669"/>
    <property type="project" value="TreeGrafter"/>
</dbReference>
<evidence type="ECO:0000256" key="1">
    <source>
        <dbReference type="ARBA" id="ARBA00004418"/>
    </source>
</evidence>
<dbReference type="Gene3D" id="2.60.40.10">
    <property type="entry name" value="Immunoglobulins"/>
    <property type="match status" value="1"/>
</dbReference>
<protein>
    <submittedName>
        <fullName evidence="8">Glucan biosynthesis protein D</fullName>
    </submittedName>
    <submittedName>
        <fullName evidence="9">Glucans biosynthesis protein</fullName>
    </submittedName>
</protein>
<dbReference type="InterPro" id="IPR011013">
    <property type="entry name" value="Gal_mutarotase_sf_dom"/>
</dbReference>
<proteinExistence type="inferred from homology"/>
<evidence type="ECO:0000256" key="2">
    <source>
        <dbReference type="ARBA" id="ARBA00005001"/>
    </source>
</evidence>
<gene>
    <name evidence="8" type="ORF">GQR91_05710</name>
    <name evidence="9" type="ORF">SAMN05216557_10588</name>
</gene>
<dbReference type="GO" id="GO:0030288">
    <property type="term" value="C:outer membrane-bounded periplasmic space"/>
    <property type="evidence" value="ECO:0007669"/>
    <property type="project" value="TreeGrafter"/>
</dbReference>
<dbReference type="Proteomes" id="UP000436801">
    <property type="component" value="Unassembled WGS sequence"/>
</dbReference>
<comment type="subcellular location">
    <subcellularLocation>
        <location evidence="1">Periplasm</location>
    </subcellularLocation>
</comment>
<dbReference type="AlphaFoldDB" id="A0A1G7NA42"/>
<dbReference type="SUPFAM" id="SSF74650">
    <property type="entry name" value="Galactose mutarotase-like"/>
    <property type="match status" value="1"/>
</dbReference>
<dbReference type="RefSeq" id="WP_149682699.1">
    <property type="nucleotide sequence ID" value="NZ_FNBI01000005.1"/>
</dbReference>
<dbReference type="UniPathway" id="UPA00637"/>
<keyword evidence="5" id="KW-0574">Periplasm</keyword>
<name>A0A1G7NA42_9SPHN</name>
<dbReference type="PIRSF" id="PIRSF006281">
    <property type="entry name" value="MdoG"/>
    <property type="match status" value="1"/>
</dbReference>
<dbReference type="InterPro" id="IPR014756">
    <property type="entry name" value="Ig_E-set"/>
</dbReference>
<evidence type="ECO:0000256" key="6">
    <source>
        <dbReference type="SAM" id="SignalP"/>
    </source>
</evidence>
<evidence type="ECO:0000313" key="8">
    <source>
        <dbReference type="EMBL" id="MWC43158.1"/>
    </source>
</evidence>
<dbReference type="Gene3D" id="2.70.98.10">
    <property type="match status" value="1"/>
</dbReference>
<reference evidence="8 11" key="2">
    <citation type="submission" date="2019-12" db="EMBL/GenBank/DDBJ databases">
        <authorList>
            <person name="Zheng J."/>
        </authorList>
    </citation>
    <scope>NUCLEOTIDE SEQUENCE [LARGE SCALE GENOMIC DNA]</scope>
    <source>
        <strain evidence="8 11">DSM 27347</strain>
    </source>
</reference>
<dbReference type="GO" id="GO:0030246">
    <property type="term" value="F:carbohydrate binding"/>
    <property type="evidence" value="ECO:0007669"/>
    <property type="project" value="InterPro"/>
</dbReference>
<evidence type="ECO:0000256" key="5">
    <source>
        <dbReference type="ARBA" id="ARBA00022764"/>
    </source>
</evidence>
<dbReference type="EMBL" id="WSUT01000005">
    <property type="protein sequence ID" value="MWC43158.1"/>
    <property type="molecule type" value="Genomic_DNA"/>
</dbReference>
<evidence type="ECO:0000256" key="3">
    <source>
        <dbReference type="ARBA" id="ARBA00009284"/>
    </source>
</evidence>
<dbReference type="PANTHER" id="PTHR30504">
    <property type="entry name" value="GLUCANS BIOSYNTHESIS PROTEIN"/>
    <property type="match status" value="1"/>
</dbReference>
<dbReference type="Proteomes" id="UP000323502">
    <property type="component" value="Unassembled WGS sequence"/>
</dbReference>